<gene>
    <name evidence="1" type="ORF">KGKXNULN_CDS0045</name>
</gene>
<reference evidence="1" key="1">
    <citation type="journal article" date="2024" name="Virus Res.">
        <title>A novel genus of Pectobacterium bacteriophages display broad host range by targeting several species of Danish soft rot isolates.</title>
        <authorList>
            <person name="Pedersen J.S."/>
            <person name="Carstens A.B."/>
            <person name="Rothgard M.M."/>
            <person name="Roy C."/>
            <person name="Viry A."/>
            <person name="Papudeshi B."/>
            <person name="Kot W."/>
            <person name="Hille F."/>
            <person name="Franz C.M.A.P."/>
            <person name="Edwards R."/>
            <person name="Hansen L.H."/>
        </authorList>
    </citation>
    <scope>NUCLEOTIDE SEQUENCE</scope>
</reference>
<dbReference type="EMBL" id="PQ008973">
    <property type="protein sequence ID" value="XDF89681.1"/>
    <property type="molecule type" value="Genomic_DNA"/>
</dbReference>
<protein>
    <submittedName>
        <fullName evidence="1">Uncharacterized protein</fullName>
    </submittedName>
</protein>
<proteinExistence type="predicted"/>
<evidence type="ECO:0000313" key="1">
    <source>
        <dbReference type="EMBL" id="XDF89681.1"/>
    </source>
</evidence>
<name>A0AB39ABV7_9CAUD</name>
<accession>A0AB39ABV7</accession>
<sequence>MKKLTNEKMEKLRELAKKSVDRPWDVHEALSHLGVNSAVEEIVSRLLAAEAQLSELEKQEPIGYIHNFEPFSSGRGSIFNAENRHYGRKVFADPSPQAASQPVAWKYEERTYVKGLPGDGYVWREKIEDVEPERDDDWVRNVITLFPQPASQPYTVPDEMAVTDEMTVTAQMFAKGHNACRAAMLGKKQ</sequence>
<organism evidence="1">
    <name type="scientific">Pectobacterium phage Pappous</name>
    <dbReference type="NCBI Taxonomy" id="3158140"/>
    <lineage>
        <taxon>Viruses</taxon>
        <taxon>Duplodnaviria</taxon>
        <taxon>Heunggongvirae</taxon>
        <taxon>Uroviricota</taxon>
        <taxon>Caudoviricetes</taxon>
    </lineage>
</organism>
<reference evidence="1" key="2">
    <citation type="submission" date="2024-07" db="EMBL/GenBank/DDBJ databases">
        <authorList>
            <person name="Pedersen J.S."/>
            <person name="Mulbjerg M.R."/>
            <person name="Carstens A.B."/>
            <person name="Hansen L.H."/>
        </authorList>
    </citation>
    <scope>NUCLEOTIDE SEQUENCE</scope>
</reference>